<proteinExistence type="predicted"/>
<dbReference type="CDD" id="cd17470">
    <property type="entry name" value="T3SS_Flik_C"/>
    <property type="match status" value="1"/>
</dbReference>
<gene>
    <name evidence="3" type="ORF">HNQ99_002804</name>
</gene>
<dbReference type="AlphaFoldDB" id="A0A840HWZ3"/>
<evidence type="ECO:0000256" key="1">
    <source>
        <dbReference type="SAM" id="MobiDB-lite"/>
    </source>
</evidence>
<keyword evidence="3" id="KW-0969">Cilium</keyword>
<sequence length="504" mass="52308">MMANMPILQEMAAALPVGKAKATVTSEAAVMDFSTMLAGLNAGNGEAPGQAVAIAHRPECVTAMLAERHGVQEKPAEASTVDPVDPQPAPRLKRLALTGQSPASNILAELDVLKGKFKQAVSAGDQPAKAPAAAPTTALFPTAALPVVTDETETAEAEPPVIGEDDIVPSDEQPDVQLADGTKALVLPAAGPVISAPPAARSQPKTERALDSGKSVNMPGMLPGWAAEPAQIHAQVGKLQPGNPGKAMRSSAGNMMAIHEAANRQALALELAALSLGNAAPREVPAATEQPDTGSILSVPMGLAKAAETPPVATAHPVNITAPLNDMAAVFSPGIPAADTAAVLGEQVIDMGVDGQWIDRMAREIADVAAGTGRATFTLHPQNLGKLQVEILQREEGADVRMITETDAAAAALNQGRHQLQQDARLQAVRINDVQVERAPADRAADNVFTPRAQSSGQEMTGQQGQSQAFHKKPQIESVSSRVTEQEQDQAASERTGSRQARYA</sequence>
<protein>
    <submittedName>
        <fullName evidence="3">Flagellar hook-length control protein FliK</fullName>
    </submittedName>
</protein>
<organism evidence="3 4">
    <name type="scientific">Rhizorhapis suberifaciens</name>
    <name type="common">corky root of lettuce</name>
    <dbReference type="NCBI Taxonomy" id="13656"/>
    <lineage>
        <taxon>Bacteria</taxon>
        <taxon>Pseudomonadati</taxon>
        <taxon>Pseudomonadota</taxon>
        <taxon>Alphaproteobacteria</taxon>
        <taxon>Sphingomonadales</taxon>
        <taxon>Sphingomonadaceae</taxon>
        <taxon>Rhizorhapis</taxon>
    </lineage>
</organism>
<keyword evidence="3" id="KW-0282">Flagellum</keyword>
<name>A0A840HWZ3_9SPHN</name>
<feature type="region of interest" description="Disordered" evidence="1">
    <location>
        <begin position="453"/>
        <end position="504"/>
    </location>
</feature>
<evidence type="ECO:0000313" key="3">
    <source>
        <dbReference type="EMBL" id="MBB4642473.1"/>
    </source>
</evidence>
<dbReference type="Pfam" id="PF02120">
    <property type="entry name" value="Flg_hook"/>
    <property type="match status" value="1"/>
</dbReference>
<evidence type="ECO:0000259" key="2">
    <source>
        <dbReference type="Pfam" id="PF02120"/>
    </source>
</evidence>
<keyword evidence="3" id="KW-0966">Cell projection</keyword>
<evidence type="ECO:0000313" key="4">
    <source>
        <dbReference type="Proteomes" id="UP000575068"/>
    </source>
</evidence>
<dbReference type="Gene3D" id="3.30.750.140">
    <property type="match status" value="1"/>
</dbReference>
<reference evidence="3 4" key="1">
    <citation type="submission" date="2020-08" db="EMBL/GenBank/DDBJ databases">
        <title>Genomic Encyclopedia of Type Strains, Phase IV (KMG-IV): sequencing the most valuable type-strain genomes for metagenomic binning, comparative biology and taxonomic classification.</title>
        <authorList>
            <person name="Goeker M."/>
        </authorList>
    </citation>
    <scope>NUCLEOTIDE SEQUENCE [LARGE SCALE GENOMIC DNA]</scope>
    <source>
        <strain evidence="3 4">DSM 7465</strain>
    </source>
</reference>
<dbReference type="InterPro" id="IPR021136">
    <property type="entry name" value="Flagellar_hook_control-like_C"/>
</dbReference>
<feature type="region of interest" description="Disordered" evidence="1">
    <location>
        <begin position="194"/>
        <end position="216"/>
    </location>
</feature>
<dbReference type="InterPro" id="IPR038610">
    <property type="entry name" value="FliK-like_C_sf"/>
</dbReference>
<feature type="domain" description="Flagellar hook-length control protein-like C-terminal" evidence="2">
    <location>
        <begin position="363"/>
        <end position="438"/>
    </location>
</feature>
<feature type="compositionally biased region" description="Polar residues" evidence="1">
    <location>
        <begin position="477"/>
        <end position="504"/>
    </location>
</feature>
<dbReference type="RefSeq" id="WP_184476607.1">
    <property type="nucleotide sequence ID" value="NZ_JACHOV010000011.1"/>
</dbReference>
<accession>A0A840HWZ3</accession>
<feature type="compositionally biased region" description="Polar residues" evidence="1">
    <location>
        <begin position="453"/>
        <end position="469"/>
    </location>
</feature>
<dbReference type="Proteomes" id="UP000575068">
    <property type="component" value="Unassembled WGS sequence"/>
</dbReference>
<dbReference type="EMBL" id="JACHOV010000011">
    <property type="protein sequence ID" value="MBB4642473.1"/>
    <property type="molecule type" value="Genomic_DNA"/>
</dbReference>
<keyword evidence="4" id="KW-1185">Reference proteome</keyword>
<comment type="caution">
    <text evidence="3">The sequence shown here is derived from an EMBL/GenBank/DDBJ whole genome shotgun (WGS) entry which is preliminary data.</text>
</comment>